<gene>
    <name evidence="3" type="ORF">DB32_004697</name>
</gene>
<dbReference type="KEGG" id="samy:DB32_004697"/>
<keyword evidence="2" id="KW-1133">Transmembrane helix</keyword>
<keyword evidence="2" id="KW-0472">Membrane</keyword>
<organism evidence="3 4">
    <name type="scientific">Sandaracinus amylolyticus</name>
    <dbReference type="NCBI Taxonomy" id="927083"/>
    <lineage>
        <taxon>Bacteria</taxon>
        <taxon>Pseudomonadati</taxon>
        <taxon>Myxococcota</taxon>
        <taxon>Polyangia</taxon>
        <taxon>Polyangiales</taxon>
        <taxon>Sandaracinaceae</taxon>
        <taxon>Sandaracinus</taxon>
    </lineage>
</organism>
<feature type="transmembrane region" description="Helical" evidence="2">
    <location>
        <begin position="199"/>
        <end position="219"/>
    </location>
</feature>
<evidence type="ECO:0000313" key="3">
    <source>
        <dbReference type="EMBL" id="AKF07548.1"/>
    </source>
</evidence>
<accession>A0A0F6W4Y8</accession>
<dbReference type="AlphaFoldDB" id="A0A0F6W4Y8"/>
<evidence type="ECO:0000256" key="2">
    <source>
        <dbReference type="SAM" id="Phobius"/>
    </source>
</evidence>
<dbReference type="STRING" id="927083.DB32_004697"/>
<name>A0A0F6W4Y8_9BACT</name>
<keyword evidence="2" id="KW-0812">Transmembrane</keyword>
<dbReference type="Proteomes" id="UP000034883">
    <property type="component" value="Chromosome"/>
</dbReference>
<feature type="compositionally biased region" description="Low complexity" evidence="1">
    <location>
        <begin position="1"/>
        <end position="12"/>
    </location>
</feature>
<keyword evidence="4" id="KW-1185">Reference proteome</keyword>
<reference evidence="3 4" key="1">
    <citation type="submission" date="2015-03" db="EMBL/GenBank/DDBJ databases">
        <title>Genome assembly of Sandaracinus amylolyticus DSM 53668.</title>
        <authorList>
            <person name="Sharma G."/>
            <person name="Subramanian S."/>
        </authorList>
    </citation>
    <scope>NUCLEOTIDE SEQUENCE [LARGE SCALE GENOMIC DNA]</scope>
    <source>
        <strain evidence="3 4">DSM 53668</strain>
    </source>
</reference>
<proteinExistence type="predicted"/>
<protein>
    <submittedName>
        <fullName evidence="3">Phosphate transport system permease protein PstA</fullName>
    </submittedName>
</protein>
<feature type="region of interest" description="Disordered" evidence="1">
    <location>
        <begin position="1"/>
        <end position="30"/>
    </location>
</feature>
<sequence length="245" mass="26020">MSSTAMSASTAPAAPPLSMPERDAPPDPGKQQPLLFCPFCRECFEGERECPEHELALVPFDQLPRDPELEGSDLPSHDEPVSMFEPRFGRGLVMAGVALSAIGFALPLLTITTATQTRTFSGFETATGPAPSVWTIPFVAAMFVWILARRRTPLEMLGARLVGVVFALAPLVSLVYTVLKVTKSAEEQSAQTGRLLEVGVEYGAGVLAIAALLLLAGSARLGVIPIPRGGPSSPEPASEQPKTKR</sequence>
<feature type="transmembrane region" description="Helical" evidence="2">
    <location>
        <begin position="92"/>
        <end position="111"/>
    </location>
</feature>
<evidence type="ECO:0000313" key="4">
    <source>
        <dbReference type="Proteomes" id="UP000034883"/>
    </source>
</evidence>
<dbReference type="EMBL" id="CP011125">
    <property type="protein sequence ID" value="AKF07548.1"/>
    <property type="molecule type" value="Genomic_DNA"/>
</dbReference>
<feature type="transmembrane region" description="Helical" evidence="2">
    <location>
        <begin position="160"/>
        <end position="179"/>
    </location>
</feature>
<evidence type="ECO:0000256" key="1">
    <source>
        <dbReference type="SAM" id="MobiDB-lite"/>
    </source>
</evidence>
<feature type="transmembrane region" description="Helical" evidence="2">
    <location>
        <begin position="131"/>
        <end position="148"/>
    </location>
</feature>